<gene>
    <name evidence="1" type="ORF">GX355_10790</name>
</gene>
<accession>A0A7X8C5K1</accession>
<dbReference type="Proteomes" id="UP000541058">
    <property type="component" value="Unassembled WGS sequence"/>
</dbReference>
<dbReference type="AlphaFoldDB" id="A0A7X8C5K1"/>
<evidence type="ECO:0000313" key="1">
    <source>
        <dbReference type="EMBL" id="NLJ19330.1"/>
    </source>
</evidence>
<comment type="caution">
    <text evidence="1">The sequence shown here is derived from an EMBL/GenBank/DDBJ whole genome shotgun (WGS) entry which is preliminary data.</text>
</comment>
<sequence>MEGYVNSNKNTSDNNINIDNCLADRLDLYHVLMTNTNDFNAHFRAIDRANNVQLINAENERLKRQRAYIFVGKADLSKYPIKEPNISNTEHFVDTNKIANEPIPKDITVNDLFRWIDEKANI</sequence>
<reference evidence="1 2" key="1">
    <citation type="journal article" date="2020" name="Biotechnol. Biofuels">
        <title>New insights from the biogas microbiome by comprehensive genome-resolved metagenomics of nearly 1600 species originating from multiple anaerobic digesters.</title>
        <authorList>
            <person name="Campanaro S."/>
            <person name="Treu L."/>
            <person name="Rodriguez-R L.M."/>
            <person name="Kovalovszki A."/>
            <person name="Ziels R.M."/>
            <person name="Maus I."/>
            <person name="Zhu X."/>
            <person name="Kougias P.G."/>
            <person name="Basile A."/>
            <person name="Luo G."/>
            <person name="Schluter A."/>
            <person name="Konstantinidis K.T."/>
            <person name="Angelidaki I."/>
        </authorList>
    </citation>
    <scope>NUCLEOTIDE SEQUENCE [LARGE SCALE GENOMIC DNA]</scope>
    <source>
        <strain evidence="1">AS23ysBPME_34</strain>
    </source>
</reference>
<proteinExistence type="predicted"/>
<name>A0A7X8C5K1_9LACT</name>
<protein>
    <submittedName>
        <fullName evidence="1">Uncharacterized protein</fullName>
    </submittedName>
</protein>
<organism evidence="1 2">
    <name type="scientific">Globicatella sulfidifaciens</name>
    <dbReference type="NCBI Taxonomy" id="136093"/>
    <lineage>
        <taxon>Bacteria</taxon>
        <taxon>Bacillati</taxon>
        <taxon>Bacillota</taxon>
        <taxon>Bacilli</taxon>
        <taxon>Lactobacillales</taxon>
        <taxon>Aerococcaceae</taxon>
        <taxon>Globicatella</taxon>
    </lineage>
</organism>
<dbReference type="EMBL" id="JAAYSM010000388">
    <property type="protein sequence ID" value="NLJ19330.1"/>
    <property type="molecule type" value="Genomic_DNA"/>
</dbReference>
<dbReference type="RefSeq" id="WP_276649811.1">
    <property type="nucleotide sequence ID" value="NZ_JAAYSM010000388.1"/>
</dbReference>
<evidence type="ECO:0000313" key="2">
    <source>
        <dbReference type="Proteomes" id="UP000541058"/>
    </source>
</evidence>